<dbReference type="InterPro" id="IPR019734">
    <property type="entry name" value="TPR_rpt"/>
</dbReference>
<dbReference type="InterPro" id="IPR011990">
    <property type="entry name" value="TPR-like_helical_dom_sf"/>
</dbReference>
<dbReference type="Pfam" id="PF13432">
    <property type="entry name" value="TPR_16"/>
    <property type="match status" value="1"/>
</dbReference>
<dbReference type="Gene3D" id="1.25.40.10">
    <property type="entry name" value="Tetratricopeptide repeat domain"/>
    <property type="match status" value="1"/>
</dbReference>
<dbReference type="STRING" id="1048340.SAMN05444487_11527"/>
<dbReference type="RefSeq" id="WP_091742106.1">
    <property type="nucleotide sequence ID" value="NZ_FNNQ01000015.1"/>
</dbReference>
<evidence type="ECO:0000256" key="3">
    <source>
        <dbReference type="PROSITE-ProRule" id="PRU00339"/>
    </source>
</evidence>
<dbReference type="PROSITE" id="PS50005">
    <property type="entry name" value="TPR"/>
    <property type="match status" value="1"/>
</dbReference>
<dbReference type="InterPro" id="IPR051685">
    <property type="entry name" value="Ycf3/AcsC/BcsC/TPR_MFPF"/>
</dbReference>
<evidence type="ECO:0000256" key="2">
    <source>
        <dbReference type="ARBA" id="ARBA00022803"/>
    </source>
</evidence>
<dbReference type="EMBL" id="FNNQ01000015">
    <property type="protein sequence ID" value="SDX36519.1"/>
    <property type="molecule type" value="Genomic_DNA"/>
</dbReference>
<dbReference type="OrthoDB" id="2463047at2"/>
<dbReference type="SMART" id="SM00028">
    <property type="entry name" value="TPR"/>
    <property type="match status" value="3"/>
</dbReference>
<keyword evidence="5" id="KW-1185">Reference proteome</keyword>
<name>A0A1H3B637_9BACL</name>
<sequence length="305" mass="35273">MEEQKSIPLFDELGRLIWTDREEFRIRVIPENVQADWDHPENLYAFAVQLYRDGFLDEASESVDRILELTDRGEEALLLKGLIHHRQKNYSEAEAILKECIHLFPNRGVAFTYLARLYAAEKKQEQMIDALNQGLTREPNQEMALRMLVGATPDPAHAIALLGSFATNEEAWWPQLELGRIYLKEGNVKEAISQFCLAIQSSCGYHEEKKDPPDWEEEIALMTVTTLLFRHGLCDELIQMAEKYWTPQFLTPYAGLDYVAALEEQGEIRGAIDVLNEMIAKSEEEYRVILKLRIHHLEKKLERVS</sequence>
<dbReference type="PANTHER" id="PTHR44943">
    <property type="entry name" value="CELLULOSE SYNTHASE OPERON PROTEIN C"/>
    <property type="match status" value="1"/>
</dbReference>
<evidence type="ECO:0000313" key="4">
    <source>
        <dbReference type="EMBL" id="SDX36519.1"/>
    </source>
</evidence>
<accession>A0A1H3B637</accession>
<keyword evidence="1" id="KW-0677">Repeat</keyword>
<organism evidence="4 5">
    <name type="scientific">Marininema mesophilum</name>
    <dbReference type="NCBI Taxonomy" id="1048340"/>
    <lineage>
        <taxon>Bacteria</taxon>
        <taxon>Bacillati</taxon>
        <taxon>Bacillota</taxon>
        <taxon>Bacilli</taxon>
        <taxon>Bacillales</taxon>
        <taxon>Thermoactinomycetaceae</taxon>
        <taxon>Marininema</taxon>
    </lineage>
</organism>
<keyword evidence="2 3" id="KW-0802">TPR repeat</keyword>
<protein>
    <submittedName>
        <fullName evidence="4">Tetratricopeptide repeat-containing protein</fullName>
    </submittedName>
</protein>
<dbReference type="SUPFAM" id="SSF48452">
    <property type="entry name" value="TPR-like"/>
    <property type="match status" value="1"/>
</dbReference>
<reference evidence="4 5" key="1">
    <citation type="submission" date="2016-10" db="EMBL/GenBank/DDBJ databases">
        <authorList>
            <person name="de Groot N.N."/>
        </authorList>
    </citation>
    <scope>NUCLEOTIDE SEQUENCE [LARGE SCALE GENOMIC DNA]</scope>
    <source>
        <strain evidence="4 5">DSM 45610</strain>
    </source>
</reference>
<dbReference type="Pfam" id="PF13181">
    <property type="entry name" value="TPR_8"/>
    <property type="match status" value="1"/>
</dbReference>
<dbReference type="PANTHER" id="PTHR44943:SF4">
    <property type="entry name" value="TPR REPEAT-CONTAINING PROTEIN MJ0798"/>
    <property type="match status" value="1"/>
</dbReference>
<proteinExistence type="predicted"/>
<gene>
    <name evidence="4" type="ORF">SAMN05444487_11527</name>
</gene>
<evidence type="ECO:0000256" key="1">
    <source>
        <dbReference type="ARBA" id="ARBA00022737"/>
    </source>
</evidence>
<dbReference type="Proteomes" id="UP000198534">
    <property type="component" value="Unassembled WGS sequence"/>
</dbReference>
<dbReference type="AlphaFoldDB" id="A0A1H3B637"/>
<feature type="repeat" description="TPR" evidence="3">
    <location>
        <begin position="74"/>
        <end position="107"/>
    </location>
</feature>
<evidence type="ECO:0000313" key="5">
    <source>
        <dbReference type="Proteomes" id="UP000198534"/>
    </source>
</evidence>